<dbReference type="InterPro" id="IPR029035">
    <property type="entry name" value="DHS-like_NAD/FAD-binding_dom"/>
</dbReference>
<protein>
    <submittedName>
        <fullName evidence="2">Pyruvate oxidase</fullName>
        <ecNumber evidence="2">1.2.3.3</ecNumber>
    </submittedName>
</protein>
<comment type="caution">
    <text evidence="2">The sequence shown here is derived from an EMBL/GenBank/DDBJ whole genome shotgun (WGS) entry which is preliminary data.</text>
</comment>
<dbReference type="PANTHER" id="PTHR42981">
    <property type="entry name" value="PYRUVATE DEHYDROGENASE [UBIQUINONE]"/>
    <property type="match status" value="1"/>
</dbReference>
<keyword evidence="2" id="KW-0560">Oxidoreductase</keyword>
<organism evidence="2 3">
    <name type="scientific">Streptococcus dysgalactiae subsp. equisimilis</name>
    <name type="common">Streptococcus equisimilis</name>
    <dbReference type="NCBI Taxonomy" id="119602"/>
    <lineage>
        <taxon>Bacteria</taxon>
        <taxon>Bacillati</taxon>
        <taxon>Bacillota</taxon>
        <taxon>Bacilli</taxon>
        <taxon>Lactobacillales</taxon>
        <taxon>Streptococcaceae</taxon>
        <taxon>Streptococcus</taxon>
    </lineage>
</organism>
<sequence length="239" mass="26672">MFEDVAIYNRTVMTAEQLPYVVDEAIRQAYAHKGVAVVTIPKDLGWQDIEDTYVSTAVHYQKPLLPVLNPEHIDQALALLQAAKRPLIYIGLGTRGAREDIMALAKQLKAPILSSAPAKGIVPDDFELYMGSTGRVASKPGVEMLQQADTIITFGTDMPFQGHFIQDDTTYIQVDIDGTKFGRRHHVDLAILADAKQTIKALLEKGRELPETDWYRVALANKKKLLITWPLKMLSSKLM</sequence>
<dbReference type="SUPFAM" id="SSF52467">
    <property type="entry name" value="DHS-like NAD/FAD-binding domain"/>
    <property type="match status" value="1"/>
</dbReference>
<dbReference type="InterPro" id="IPR047211">
    <property type="entry name" value="POXB-like"/>
</dbReference>
<dbReference type="GO" id="GO:0030976">
    <property type="term" value="F:thiamine pyrophosphate binding"/>
    <property type="evidence" value="ECO:0007669"/>
    <property type="project" value="InterPro"/>
</dbReference>
<evidence type="ECO:0000313" key="2">
    <source>
        <dbReference type="EMBL" id="SUN63020.1"/>
    </source>
</evidence>
<dbReference type="Pfam" id="PF00205">
    <property type="entry name" value="TPP_enzyme_M"/>
    <property type="match status" value="1"/>
</dbReference>
<evidence type="ECO:0000313" key="3">
    <source>
        <dbReference type="Proteomes" id="UP000254559"/>
    </source>
</evidence>
<dbReference type="Gene3D" id="3.40.50.1220">
    <property type="entry name" value="TPP-binding domain"/>
    <property type="match status" value="1"/>
</dbReference>
<dbReference type="EC" id="1.2.3.3" evidence="2"/>
<proteinExistence type="predicted"/>
<dbReference type="InterPro" id="IPR029061">
    <property type="entry name" value="THDP-binding"/>
</dbReference>
<dbReference type="Gene3D" id="3.40.50.970">
    <property type="match status" value="1"/>
</dbReference>
<dbReference type="EMBL" id="UHFO01000001">
    <property type="protein sequence ID" value="SUN63020.1"/>
    <property type="molecule type" value="Genomic_DNA"/>
</dbReference>
<dbReference type="GO" id="GO:0000287">
    <property type="term" value="F:magnesium ion binding"/>
    <property type="evidence" value="ECO:0007669"/>
    <property type="project" value="InterPro"/>
</dbReference>
<dbReference type="PANTHER" id="PTHR42981:SF2">
    <property type="entry name" value="PYRUVATE DEHYDROGENASE [UBIQUINONE]"/>
    <property type="match status" value="1"/>
</dbReference>
<dbReference type="InterPro" id="IPR012000">
    <property type="entry name" value="Thiamin_PyroP_enz_cen_dom"/>
</dbReference>
<feature type="domain" description="Thiamine pyrophosphate enzyme central" evidence="1">
    <location>
        <begin position="73"/>
        <end position="202"/>
    </location>
</feature>
<keyword evidence="2" id="KW-0670">Pyruvate</keyword>
<accession>A0A9X8XHK4</accession>
<dbReference type="Proteomes" id="UP000254559">
    <property type="component" value="Unassembled WGS sequence"/>
</dbReference>
<dbReference type="AlphaFoldDB" id="A0A9X8XHK4"/>
<gene>
    <name evidence="2" type="primary">pox5_3</name>
    <name evidence="2" type="ORF">NCTC11564_00790</name>
</gene>
<name>A0A9X8XHK4_STREQ</name>
<reference evidence="2 3" key="1">
    <citation type="submission" date="2018-06" db="EMBL/GenBank/DDBJ databases">
        <authorList>
            <consortium name="Pathogen Informatics"/>
            <person name="Doyle S."/>
        </authorList>
    </citation>
    <scope>NUCLEOTIDE SEQUENCE [LARGE SCALE GENOMIC DNA]</scope>
    <source>
        <strain evidence="2 3">NCTC11564</strain>
    </source>
</reference>
<dbReference type="SUPFAM" id="SSF52518">
    <property type="entry name" value="Thiamin diphosphate-binding fold (THDP-binding)"/>
    <property type="match status" value="1"/>
</dbReference>
<evidence type="ECO:0000259" key="1">
    <source>
        <dbReference type="Pfam" id="PF00205"/>
    </source>
</evidence>
<dbReference type="GO" id="GO:0047112">
    <property type="term" value="F:pyruvate oxidase activity"/>
    <property type="evidence" value="ECO:0007669"/>
    <property type="project" value="UniProtKB-EC"/>
</dbReference>